<dbReference type="CDD" id="cd18787">
    <property type="entry name" value="SF2_C_DEAD"/>
    <property type="match status" value="1"/>
</dbReference>
<dbReference type="InterPro" id="IPR014014">
    <property type="entry name" value="RNA_helicase_DEAD_Q_motif"/>
</dbReference>
<dbReference type="GO" id="GO:0004386">
    <property type="term" value="F:helicase activity"/>
    <property type="evidence" value="ECO:0007669"/>
    <property type="project" value="UniProtKB-KW"/>
</dbReference>
<dbReference type="PROSITE" id="PS51192">
    <property type="entry name" value="HELICASE_ATP_BIND_1"/>
    <property type="match status" value="1"/>
</dbReference>
<comment type="caution">
    <text evidence="11">The sequence shown here is derived from an EMBL/GenBank/DDBJ whole genome shotgun (WGS) entry which is preliminary data.</text>
</comment>
<organism evidence="11 12">
    <name type="scientific">Prescottella agglutinans</name>
    <dbReference type="NCBI Taxonomy" id="1644129"/>
    <lineage>
        <taxon>Bacteria</taxon>
        <taxon>Bacillati</taxon>
        <taxon>Actinomycetota</taxon>
        <taxon>Actinomycetes</taxon>
        <taxon>Mycobacteriales</taxon>
        <taxon>Nocardiaceae</taxon>
        <taxon>Prescottella</taxon>
    </lineage>
</organism>
<comment type="similarity">
    <text evidence="5">Belongs to the DEAD box helicase family.</text>
</comment>
<dbReference type="Gene3D" id="3.40.50.300">
    <property type="entry name" value="P-loop containing nucleotide triphosphate hydrolases"/>
    <property type="match status" value="2"/>
</dbReference>
<dbReference type="PROSITE" id="PS51194">
    <property type="entry name" value="HELICASE_CTER"/>
    <property type="match status" value="1"/>
</dbReference>
<dbReference type="InterPro" id="IPR014001">
    <property type="entry name" value="Helicase_ATP-bd"/>
</dbReference>
<evidence type="ECO:0000259" key="8">
    <source>
        <dbReference type="PROSITE" id="PS51192"/>
    </source>
</evidence>
<evidence type="ECO:0000256" key="6">
    <source>
        <dbReference type="PROSITE-ProRule" id="PRU00552"/>
    </source>
</evidence>
<gene>
    <name evidence="11" type="ORF">M2280_002273</name>
</gene>
<feature type="domain" description="Helicase ATP-binding" evidence="8">
    <location>
        <begin position="93"/>
        <end position="268"/>
    </location>
</feature>
<dbReference type="InterPro" id="IPR001650">
    <property type="entry name" value="Helicase_C-like"/>
</dbReference>
<dbReference type="Pfam" id="PF00271">
    <property type="entry name" value="Helicase_C"/>
    <property type="match status" value="1"/>
</dbReference>
<dbReference type="PROSITE" id="PS51195">
    <property type="entry name" value="Q_MOTIF"/>
    <property type="match status" value="1"/>
</dbReference>
<accession>A0ABT6M9R1</accession>
<feature type="compositionally biased region" description="Basic and acidic residues" evidence="7">
    <location>
        <begin position="454"/>
        <end position="775"/>
    </location>
</feature>
<evidence type="ECO:0000256" key="5">
    <source>
        <dbReference type="ARBA" id="ARBA00038437"/>
    </source>
</evidence>
<keyword evidence="1" id="KW-0547">Nucleotide-binding</keyword>
<name>A0ABT6M9R1_9NOCA</name>
<keyword evidence="3 11" id="KW-0347">Helicase</keyword>
<dbReference type="InterPro" id="IPR027417">
    <property type="entry name" value="P-loop_NTPase"/>
</dbReference>
<dbReference type="PANTHER" id="PTHR47959">
    <property type="entry name" value="ATP-DEPENDENT RNA HELICASE RHLE-RELATED"/>
    <property type="match status" value="1"/>
</dbReference>
<evidence type="ECO:0000256" key="3">
    <source>
        <dbReference type="ARBA" id="ARBA00022806"/>
    </source>
</evidence>
<dbReference type="InterPro" id="IPR011545">
    <property type="entry name" value="DEAD/DEAH_box_helicase_dom"/>
</dbReference>
<dbReference type="CDD" id="cd00268">
    <property type="entry name" value="DEADc"/>
    <property type="match status" value="1"/>
</dbReference>
<feature type="compositionally biased region" description="Acidic residues" evidence="7">
    <location>
        <begin position="37"/>
        <end position="52"/>
    </location>
</feature>
<dbReference type="Proteomes" id="UP001160334">
    <property type="component" value="Unassembled WGS sequence"/>
</dbReference>
<reference evidence="11 12" key="1">
    <citation type="submission" date="2023-04" db="EMBL/GenBank/DDBJ databases">
        <title>Forest soil microbial communities from Buena Vista Peninsula, Colon Province, Panama.</title>
        <authorList>
            <person name="Bouskill N."/>
        </authorList>
    </citation>
    <scope>NUCLEOTIDE SEQUENCE [LARGE SCALE GENOMIC DNA]</scope>
    <source>
        <strain evidence="11 12">CFH S0262</strain>
    </source>
</reference>
<dbReference type="Pfam" id="PF00270">
    <property type="entry name" value="DEAD"/>
    <property type="match status" value="1"/>
</dbReference>
<evidence type="ECO:0000313" key="12">
    <source>
        <dbReference type="Proteomes" id="UP001160334"/>
    </source>
</evidence>
<protein>
    <submittedName>
        <fullName evidence="11">Superfamily II DNA/RNA helicase</fullName>
    </submittedName>
</protein>
<dbReference type="InterPro" id="IPR044742">
    <property type="entry name" value="DEAD/DEAH_RhlB"/>
</dbReference>
<dbReference type="InterPro" id="IPR050079">
    <property type="entry name" value="DEAD_box_RNA_helicase"/>
</dbReference>
<feature type="compositionally biased region" description="Polar residues" evidence="7">
    <location>
        <begin position="1"/>
        <end position="14"/>
    </location>
</feature>
<dbReference type="EMBL" id="JARXVC010000005">
    <property type="protein sequence ID" value="MDH6281053.1"/>
    <property type="molecule type" value="Genomic_DNA"/>
</dbReference>
<dbReference type="SMART" id="SM00490">
    <property type="entry name" value="HELICc"/>
    <property type="match status" value="1"/>
</dbReference>
<feature type="domain" description="Helicase C-terminal" evidence="9">
    <location>
        <begin position="291"/>
        <end position="438"/>
    </location>
</feature>
<evidence type="ECO:0000259" key="10">
    <source>
        <dbReference type="PROSITE" id="PS51195"/>
    </source>
</evidence>
<feature type="region of interest" description="Disordered" evidence="7">
    <location>
        <begin position="443"/>
        <end position="808"/>
    </location>
</feature>
<evidence type="ECO:0000256" key="2">
    <source>
        <dbReference type="ARBA" id="ARBA00022801"/>
    </source>
</evidence>
<proteinExistence type="inferred from homology"/>
<feature type="domain" description="DEAD-box RNA helicase Q" evidence="10">
    <location>
        <begin position="62"/>
        <end position="90"/>
    </location>
</feature>
<dbReference type="SUPFAM" id="SSF52540">
    <property type="entry name" value="P-loop containing nucleoside triphosphate hydrolases"/>
    <property type="match status" value="1"/>
</dbReference>
<feature type="region of interest" description="Disordered" evidence="7">
    <location>
        <begin position="1"/>
        <end position="52"/>
    </location>
</feature>
<feature type="short sequence motif" description="Q motif" evidence="6">
    <location>
        <begin position="62"/>
        <end position="90"/>
    </location>
</feature>
<evidence type="ECO:0000259" key="9">
    <source>
        <dbReference type="PROSITE" id="PS51194"/>
    </source>
</evidence>
<dbReference type="PANTHER" id="PTHR47959:SF13">
    <property type="entry name" value="ATP-DEPENDENT RNA HELICASE RHLE"/>
    <property type="match status" value="1"/>
</dbReference>
<evidence type="ECO:0000256" key="4">
    <source>
        <dbReference type="ARBA" id="ARBA00022840"/>
    </source>
</evidence>
<sequence length="808" mass="90386">MTSAAQDSAATTESELPVENTADAVTTDAPETAETIEVSEPDSTEDAPELDEALDTDEAPGLTFAEIGLPEPVVAALARNSITSPSPIQAMAIPDAIAGKNILGRAQTGSGKTLAFGLPMLARLARHDDRPAPKRPRALVLVPTRELAFQVVDSLTPYAGSIGLNVRAAVGGTPFTKQVDQLRRGVDILVATPGRLGDHLRQNTCVLDEIEMTALDEADQMADMGFLPEVRSLLGDTPDDSQRLLFSATLDNDVQALVREFLPEHELHSTQDGRASVTTMDHYVLLVERGQKDAVLAEIASRKGGRTIMFARTKLGTEGVVERLREQGVAAEALHGGKAQNQRTRVLERFKNGRTPVLVATDVAARGIHVDGIDLVVHVDPPQDHKDYLHRAGRTARAGEAGVVAAIVLPNQRRQFRRLTGMAGVDATAVPVFPGSEELAAITGAQAPSGQPVRESHFRPERRERSFGDRDNRGPRRDFGDRGPRRDFGDRDNRGPRRDDDNRGFRGNRDDRNDRPRRDFGDRRNDGDSPRGDRNFSDRGPRRDFGDRRNDSGGFRENRGERSFGDRDNRGPRRDFDNRGPRRDGDSRGFQGNRDDRPRRDFGDRRNDGGGFRENRGERSFGDRDNRGPRRDFDNRGPRRDGDNRGERSFGDRDRGPRRDFGDRDNRDNRGAGYSRDDRPRRDFGDRRNDGGGFRENRGERSFGDRDNRGPRRDFDNRGPRRDGDNRDFRGNRDDRPRRDFGDRDNRGPRRDFDSRPPRRDGDTRGERSFGDRRQGGAPSEQRSNGFRSRTDRRSYDGFTGPSRDRNQ</sequence>
<evidence type="ECO:0000256" key="1">
    <source>
        <dbReference type="ARBA" id="ARBA00022741"/>
    </source>
</evidence>
<keyword evidence="2" id="KW-0378">Hydrolase</keyword>
<evidence type="ECO:0000313" key="11">
    <source>
        <dbReference type="EMBL" id="MDH6281053.1"/>
    </source>
</evidence>
<keyword evidence="12" id="KW-1185">Reference proteome</keyword>
<dbReference type="SMART" id="SM00487">
    <property type="entry name" value="DEXDc"/>
    <property type="match status" value="1"/>
</dbReference>
<evidence type="ECO:0000256" key="7">
    <source>
        <dbReference type="SAM" id="MobiDB-lite"/>
    </source>
</evidence>
<keyword evidence="4" id="KW-0067">ATP-binding</keyword>